<gene>
    <name evidence="3" type="ordered locus">Desti_2287</name>
</gene>
<reference evidence="4" key="1">
    <citation type="submission" date="2012-06" db="EMBL/GenBank/DDBJ databases">
        <title>Complete sequence of chromosome of Desulfomonile tiedjei DSM 6799.</title>
        <authorList>
            <person name="Lucas S."/>
            <person name="Copeland A."/>
            <person name="Lapidus A."/>
            <person name="Glavina del Rio T."/>
            <person name="Dalin E."/>
            <person name="Tice H."/>
            <person name="Bruce D."/>
            <person name="Goodwin L."/>
            <person name="Pitluck S."/>
            <person name="Peters L."/>
            <person name="Ovchinnikova G."/>
            <person name="Zeytun A."/>
            <person name="Lu M."/>
            <person name="Kyrpides N."/>
            <person name="Mavromatis K."/>
            <person name="Ivanova N."/>
            <person name="Brettin T."/>
            <person name="Detter J.C."/>
            <person name="Han C."/>
            <person name="Larimer F."/>
            <person name="Land M."/>
            <person name="Hauser L."/>
            <person name="Markowitz V."/>
            <person name="Cheng J.-F."/>
            <person name="Hugenholtz P."/>
            <person name="Woyke T."/>
            <person name="Wu D."/>
            <person name="Spring S."/>
            <person name="Schroeder M."/>
            <person name="Brambilla E."/>
            <person name="Klenk H.-P."/>
            <person name="Eisen J.A."/>
        </authorList>
    </citation>
    <scope>NUCLEOTIDE SEQUENCE [LARGE SCALE GENOMIC DNA]</scope>
    <source>
        <strain evidence="4">ATCC 49306 / DSM 6799 / DCB-1</strain>
    </source>
</reference>
<protein>
    <submittedName>
        <fullName evidence="3">Putative transcriptional regulator</fullName>
    </submittedName>
</protein>
<dbReference type="HOGENOM" id="CLU_087902_0_0_7"/>
<proteinExistence type="predicted"/>
<dbReference type="AlphaFoldDB" id="I4C5Y6"/>
<dbReference type="KEGG" id="dti:Desti_2287"/>
<dbReference type="InterPro" id="IPR025159">
    <property type="entry name" value="AbiEi_N"/>
</dbReference>
<dbReference type="EMBL" id="CP003360">
    <property type="protein sequence ID" value="AFM24977.1"/>
    <property type="molecule type" value="Genomic_DNA"/>
</dbReference>
<dbReference type="InterPro" id="IPR018547">
    <property type="entry name" value="AbiEi_C"/>
</dbReference>
<dbReference type="Pfam" id="PF13338">
    <property type="entry name" value="AbiEi_4"/>
    <property type="match status" value="1"/>
</dbReference>
<dbReference type="PATRIC" id="fig|706587.4.peg.2622"/>
<organism evidence="3 4">
    <name type="scientific">Desulfomonile tiedjei (strain ATCC 49306 / DSM 6799 / DCB-1)</name>
    <dbReference type="NCBI Taxonomy" id="706587"/>
    <lineage>
        <taxon>Bacteria</taxon>
        <taxon>Pseudomonadati</taxon>
        <taxon>Thermodesulfobacteriota</taxon>
        <taxon>Desulfomonilia</taxon>
        <taxon>Desulfomonilales</taxon>
        <taxon>Desulfomonilaceae</taxon>
        <taxon>Desulfomonile</taxon>
    </lineage>
</organism>
<dbReference type="eggNOG" id="COG5340">
    <property type="taxonomic scope" value="Bacteria"/>
</dbReference>
<dbReference type="Proteomes" id="UP000006055">
    <property type="component" value="Chromosome"/>
</dbReference>
<feature type="domain" description="AbiEi antitoxin C-terminal" evidence="1">
    <location>
        <begin position="67"/>
        <end position="210"/>
    </location>
</feature>
<evidence type="ECO:0000259" key="1">
    <source>
        <dbReference type="Pfam" id="PF09407"/>
    </source>
</evidence>
<dbReference type="Pfam" id="PF09407">
    <property type="entry name" value="AbiEi_1"/>
    <property type="match status" value="1"/>
</dbReference>
<dbReference type="STRING" id="706587.Desti_2287"/>
<accession>I4C5Y6</accession>
<evidence type="ECO:0000259" key="2">
    <source>
        <dbReference type="Pfam" id="PF13338"/>
    </source>
</evidence>
<evidence type="ECO:0000313" key="3">
    <source>
        <dbReference type="EMBL" id="AFM24977.1"/>
    </source>
</evidence>
<dbReference type="OrthoDB" id="42441at2"/>
<evidence type="ECO:0000313" key="4">
    <source>
        <dbReference type="Proteomes" id="UP000006055"/>
    </source>
</evidence>
<keyword evidence="4" id="KW-1185">Reference proteome</keyword>
<dbReference type="RefSeq" id="WP_014810120.1">
    <property type="nucleotide sequence ID" value="NC_018025.1"/>
</dbReference>
<name>I4C5Y6_DESTA</name>
<sequence>MKLLDFFARRPIFTYEEFAASLDADGPRSIKTRDSLLAHHMKTGRILRVKRGLYASVPFGASPDTFPVDTFLLAGKMADDAVIAYHTALEFHGKAHSVREELLFLTGKAIRPLSFRGYEFRAVRFPSALVEEKQESFAVDTAERAGLAVRVTSLERTLVDVLDRPSLGGGWEEIWRSLESVEFFNVDRVLDYALLLANASTAAKVGFYLEQHQKELMVDDAHLDRIRRHVPKQPTYMARNAKGRLVKQWNLVVPSQVVDRAWEEIS</sequence>
<feature type="domain" description="AbiEi antitoxin N-terminal" evidence="2">
    <location>
        <begin position="1"/>
        <end position="56"/>
    </location>
</feature>